<organism evidence="3 4">
    <name type="scientific">Hyaloscypha variabilis (strain UAMH 11265 / GT02V1 / F)</name>
    <name type="common">Meliniomyces variabilis</name>
    <dbReference type="NCBI Taxonomy" id="1149755"/>
    <lineage>
        <taxon>Eukaryota</taxon>
        <taxon>Fungi</taxon>
        <taxon>Dikarya</taxon>
        <taxon>Ascomycota</taxon>
        <taxon>Pezizomycotina</taxon>
        <taxon>Leotiomycetes</taxon>
        <taxon>Helotiales</taxon>
        <taxon>Hyaloscyphaceae</taxon>
        <taxon>Hyaloscypha</taxon>
        <taxon>Hyaloscypha variabilis</taxon>
    </lineage>
</organism>
<reference evidence="3 4" key="1">
    <citation type="submission" date="2016-04" db="EMBL/GenBank/DDBJ databases">
        <title>A degradative enzymes factory behind the ericoid mycorrhizal symbiosis.</title>
        <authorList>
            <consortium name="DOE Joint Genome Institute"/>
            <person name="Martino E."/>
            <person name="Morin E."/>
            <person name="Grelet G."/>
            <person name="Kuo A."/>
            <person name="Kohler A."/>
            <person name="Daghino S."/>
            <person name="Barry K."/>
            <person name="Choi C."/>
            <person name="Cichocki N."/>
            <person name="Clum A."/>
            <person name="Copeland A."/>
            <person name="Hainaut M."/>
            <person name="Haridas S."/>
            <person name="Labutti K."/>
            <person name="Lindquist E."/>
            <person name="Lipzen A."/>
            <person name="Khouja H.-R."/>
            <person name="Murat C."/>
            <person name="Ohm R."/>
            <person name="Olson A."/>
            <person name="Spatafora J."/>
            <person name="Veneault-Fourrey C."/>
            <person name="Henrissat B."/>
            <person name="Grigoriev I."/>
            <person name="Martin F."/>
            <person name="Perotto S."/>
        </authorList>
    </citation>
    <scope>NUCLEOTIDE SEQUENCE [LARGE SCALE GENOMIC DNA]</scope>
    <source>
        <strain evidence="3 4">F</strain>
    </source>
</reference>
<evidence type="ECO:0000259" key="2">
    <source>
        <dbReference type="Pfam" id="PF06985"/>
    </source>
</evidence>
<evidence type="ECO:0000256" key="1">
    <source>
        <dbReference type="SAM" id="MobiDB-lite"/>
    </source>
</evidence>
<feature type="domain" description="Heterokaryon incompatibility" evidence="2">
    <location>
        <begin position="65"/>
        <end position="245"/>
    </location>
</feature>
<dbReference type="InterPro" id="IPR010730">
    <property type="entry name" value="HET"/>
</dbReference>
<evidence type="ECO:0000313" key="4">
    <source>
        <dbReference type="Proteomes" id="UP000235786"/>
    </source>
</evidence>
<feature type="compositionally biased region" description="Basic and acidic residues" evidence="1">
    <location>
        <begin position="10"/>
        <end position="20"/>
    </location>
</feature>
<dbReference type="STRING" id="1149755.A0A2J6QVB6"/>
<name>A0A2J6QVB6_HYAVF</name>
<proteinExistence type="predicted"/>
<dbReference type="OrthoDB" id="2157530at2759"/>
<dbReference type="Pfam" id="PF06985">
    <property type="entry name" value="HET"/>
    <property type="match status" value="1"/>
</dbReference>
<dbReference type="Proteomes" id="UP000235786">
    <property type="component" value="Unassembled WGS sequence"/>
</dbReference>
<accession>A0A2J6QVB6</accession>
<dbReference type="Pfam" id="PF26639">
    <property type="entry name" value="Het-6_barrel"/>
    <property type="match status" value="1"/>
</dbReference>
<dbReference type="PANTHER" id="PTHR24148:SF73">
    <property type="entry name" value="HET DOMAIN PROTEIN (AFU_ORTHOLOGUE AFUA_8G01020)"/>
    <property type="match status" value="1"/>
</dbReference>
<evidence type="ECO:0000313" key="3">
    <source>
        <dbReference type="EMBL" id="PMD30214.1"/>
    </source>
</evidence>
<feature type="region of interest" description="Disordered" evidence="1">
    <location>
        <begin position="1"/>
        <end position="20"/>
    </location>
</feature>
<dbReference type="AlphaFoldDB" id="A0A2J6QVB6"/>
<dbReference type="PANTHER" id="PTHR24148">
    <property type="entry name" value="ANKYRIN REPEAT DOMAIN-CONTAINING PROTEIN 39 HOMOLOG-RELATED"/>
    <property type="match status" value="1"/>
</dbReference>
<dbReference type="EMBL" id="KZ613968">
    <property type="protein sequence ID" value="PMD30214.1"/>
    <property type="molecule type" value="Genomic_DNA"/>
</dbReference>
<sequence length="650" mass="74739">MDLPHSFSPPDHDTDQTREQKTIYDVSKVNCSQRETRVVHLLPGPWDDEIRCELHTISLNAQPIYEALSYVWGNPDIKREILLDGIGFKVTRNLAAALRRLRNQTKKRVIWIDAICIDQQDKHEKTMQVRMMGAIYKNCKEVFLWLGDEPNPQPPEIRERPFPWSSDSKEDDLENLINDPRLEHDVPFAGFLVFYMLSRNKHSHETPCFKQSAKGPLYLRLPILQKGLELLVFSEWWNRIWTVQEAILPKKATLVLGSVMAPLNLLVDAEIASGIHSSSQCCNRTMAQNLLGVLNFAYRKIFCLHSASSARKEKSNPFLFDLMWDFCPQNASDDRDKVFGLLGLVPTASVDSEIAPDYSMTTEELYTRVMLHFLIKYESLFALELCTRNKRGLPSWVFDWSDRPKLGQSNGRRGKRRAILEVYDLSRHNAFIASLSDELLHLHAFKVGTISSCSGETVIRKRQKKVPTSEDLQNLAGFEAKPTRQYRDGNDSWEDAYWRTLCGDVWRVGFDDQGFSVYQRIGPKGRLVYQNWCLFMNGVNFSDDSETSEIMLFHNIARRITHKRKFFVSTEGFLGLGPLDMCPGDELYLVQGARVPFVLRKCSLSDELPRETFCLPGPVFTLIGNCYVHGIMFGEIYDKRDIVFEDIILA</sequence>
<dbReference type="InterPro" id="IPR052895">
    <property type="entry name" value="HetReg/Transcr_Mod"/>
</dbReference>
<gene>
    <name evidence="3" type="ORF">L207DRAFT_592672</name>
</gene>
<keyword evidence="4" id="KW-1185">Reference proteome</keyword>
<protein>
    <submittedName>
        <fullName evidence="3">HET-domain-containing protein</fullName>
    </submittedName>
</protein>